<name>A0A1R1B8G1_PAELA</name>
<reference evidence="3 4" key="1">
    <citation type="submission" date="2016-11" db="EMBL/GenBank/DDBJ databases">
        <title>Paenibacillus species isolates.</title>
        <authorList>
            <person name="Beno S.M."/>
        </authorList>
    </citation>
    <scope>NUCLEOTIDE SEQUENCE [LARGE SCALE GENOMIC DNA]</scope>
    <source>
        <strain evidence="3 4">FSL F4-0100</strain>
    </source>
</reference>
<dbReference type="Proteomes" id="UP000187074">
    <property type="component" value="Unassembled WGS sequence"/>
</dbReference>
<dbReference type="RefSeq" id="WP_076320764.1">
    <property type="nucleotide sequence ID" value="NZ_MRTF01000001.1"/>
</dbReference>
<feature type="domain" description="Alpha/beta hydrolase fold-3" evidence="2">
    <location>
        <begin position="75"/>
        <end position="274"/>
    </location>
</feature>
<dbReference type="InterPro" id="IPR029058">
    <property type="entry name" value="AB_hydrolase_fold"/>
</dbReference>
<dbReference type="PANTHER" id="PTHR48081:SF8">
    <property type="entry name" value="ALPHA_BETA HYDROLASE FOLD-3 DOMAIN-CONTAINING PROTEIN-RELATED"/>
    <property type="match status" value="1"/>
</dbReference>
<accession>A0A1R1B8G1</accession>
<dbReference type="EMBL" id="MRTF01000001">
    <property type="protein sequence ID" value="OME96400.1"/>
    <property type="molecule type" value="Genomic_DNA"/>
</dbReference>
<dbReference type="Pfam" id="PF07859">
    <property type="entry name" value="Abhydrolase_3"/>
    <property type="match status" value="1"/>
</dbReference>
<gene>
    <name evidence="3" type="ORF">BK123_02080</name>
</gene>
<dbReference type="SUPFAM" id="SSF53474">
    <property type="entry name" value="alpha/beta-Hydrolases"/>
    <property type="match status" value="1"/>
</dbReference>
<evidence type="ECO:0000313" key="4">
    <source>
        <dbReference type="Proteomes" id="UP000187074"/>
    </source>
</evidence>
<dbReference type="AlphaFoldDB" id="A0A1R1B8G1"/>
<organism evidence="3 4">
    <name type="scientific">Paenibacillus lautus</name>
    <name type="common">Bacillus lautus</name>
    <dbReference type="NCBI Taxonomy" id="1401"/>
    <lineage>
        <taxon>Bacteria</taxon>
        <taxon>Bacillati</taxon>
        <taxon>Bacillota</taxon>
        <taxon>Bacilli</taxon>
        <taxon>Bacillales</taxon>
        <taxon>Paenibacillaceae</taxon>
        <taxon>Paenibacillus</taxon>
    </lineage>
</organism>
<proteinExistence type="predicted"/>
<dbReference type="PANTHER" id="PTHR48081">
    <property type="entry name" value="AB HYDROLASE SUPERFAMILY PROTEIN C4A8.06C"/>
    <property type="match status" value="1"/>
</dbReference>
<dbReference type="InterPro" id="IPR050300">
    <property type="entry name" value="GDXG_lipolytic_enzyme"/>
</dbReference>
<dbReference type="InterPro" id="IPR013094">
    <property type="entry name" value="AB_hydrolase_3"/>
</dbReference>
<evidence type="ECO:0000313" key="3">
    <source>
        <dbReference type="EMBL" id="OME96400.1"/>
    </source>
</evidence>
<dbReference type="STRING" id="1401.BK123_02080"/>
<comment type="caution">
    <text evidence="3">The sequence shown here is derived from an EMBL/GenBank/DDBJ whole genome shotgun (WGS) entry which is preliminary data.</text>
</comment>
<dbReference type="OrthoDB" id="9815425at2"/>
<dbReference type="GO" id="GO:0016787">
    <property type="term" value="F:hydrolase activity"/>
    <property type="evidence" value="ECO:0007669"/>
    <property type="project" value="UniProtKB-KW"/>
</dbReference>
<protein>
    <submittedName>
        <fullName evidence="3">Alpha/beta hydrolase</fullName>
    </submittedName>
</protein>
<evidence type="ECO:0000259" key="2">
    <source>
        <dbReference type="Pfam" id="PF07859"/>
    </source>
</evidence>
<dbReference type="Gene3D" id="3.40.50.1820">
    <property type="entry name" value="alpha/beta hydrolase"/>
    <property type="match status" value="1"/>
</dbReference>
<evidence type="ECO:0000256" key="1">
    <source>
        <dbReference type="ARBA" id="ARBA00022801"/>
    </source>
</evidence>
<sequence>MPSKESFAIKELLTAEGFNHKWENAGTIRQYIETLPPYPALPEEQEGFETRCFESGSGLSMNYYISRGAMEQGTVVYLHGGAYIEEILPPHFAFAKQWTKRTGFTVIIPNYPTVPAIDAKKLTGLMREFYKYICAEAGSAVFLMGDSAGSALALDMAQSVKETPLAPKGLILLSPWVDASTDNPQIATLGIPERDVFLQPAGLGEVGRMYAGSLPMDDPAVSPLFGEMGSLSRTVILVGTDDSLLPDARLLRDKLVREGVDSEYWEYENMMHVWPLFPMPEAVEVLDRLHQWVACGGGKP</sequence>
<keyword evidence="1 3" id="KW-0378">Hydrolase</keyword>